<dbReference type="Proteomes" id="UP001254832">
    <property type="component" value="Unassembled WGS sequence"/>
</dbReference>
<dbReference type="EMBL" id="JAVDTR010000001">
    <property type="protein sequence ID" value="MDR6721945.1"/>
    <property type="molecule type" value="Genomic_DNA"/>
</dbReference>
<evidence type="ECO:0008006" key="3">
    <source>
        <dbReference type="Google" id="ProtNLM"/>
    </source>
</evidence>
<evidence type="ECO:0000313" key="1">
    <source>
        <dbReference type="EMBL" id="MDR6721945.1"/>
    </source>
</evidence>
<evidence type="ECO:0000313" key="2">
    <source>
        <dbReference type="Proteomes" id="UP001254832"/>
    </source>
</evidence>
<proteinExistence type="predicted"/>
<accession>A0AAP5GYA4</accession>
<protein>
    <recommendedName>
        <fullName evidence="3">Phage phiEco32-like COOH-NH2 ligase-type 2</fullName>
    </recommendedName>
</protein>
<gene>
    <name evidence="1" type="ORF">J2W91_000393</name>
</gene>
<reference evidence="1" key="1">
    <citation type="submission" date="2023-07" db="EMBL/GenBank/DDBJ databases">
        <title>Sorghum-associated microbial communities from plants grown in Nebraska, USA.</title>
        <authorList>
            <person name="Schachtman D."/>
        </authorList>
    </citation>
    <scope>NUCLEOTIDE SEQUENCE</scope>
    <source>
        <strain evidence="1">BE80</strain>
    </source>
</reference>
<dbReference type="InterPro" id="IPR025681">
    <property type="entry name" value="COOH-NH2_lig"/>
</dbReference>
<comment type="caution">
    <text evidence="1">The sequence shown here is derived from an EMBL/GenBank/DDBJ whole genome shotgun (WGS) entry which is preliminary data.</text>
</comment>
<name>A0AAP5GYA4_PAEAM</name>
<dbReference type="AlphaFoldDB" id="A0AAP5GYA4"/>
<organism evidence="1 2">
    <name type="scientific">Paenibacillus amylolyticus</name>
    <dbReference type="NCBI Taxonomy" id="1451"/>
    <lineage>
        <taxon>Bacteria</taxon>
        <taxon>Bacillati</taxon>
        <taxon>Bacillota</taxon>
        <taxon>Bacilli</taxon>
        <taxon>Bacillales</taxon>
        <taxon>Paenibacillaceae</taxon>
        <taxon>Paenibacillus</taxon>
    </lineage>
</organism>
<dbReference type="Pfam" id="PF14395">
    <property type="entry name" value="COOH-NH2_lig"/>
    <property type="match status" value="1"/>
</dbReference>
<sequence length="418" mass="46977">MNVMEEAEEAVRRYQGMLSGERIRRLEQVGVEVASSQEKLRLKSGLRVRYEVEVCCLQAIKIKRRDTSGMNSTQESVLDRDAASTLFKRIERLAVKTLYTLGLDHGSVRLEASGKTGCAVISIDPRPWKGMTDLTTLYRAGWNQLQTALDEERRHQVVPVLGMDPEFLLVQMPESKIVPASRFLERSGLAGCDSVTIGGRRIYPVAELRPSPSAEPCELLTHLLRAFNLASRSITDHSLIWQAGGMPQRGLPLGGHIHFSGVTLSGQLLRALDNYLALPLAFLQDPRGDGRRPRYGVLGDFRVKSYGGFEYRTLPSFLVSPLVAKGVVALARLIAGNFLNLRQRPLAQAHVHTAFYEGDRDVMQRYIPSLLDDLTRLSGYEKVDQYAAPLIRQLREGNTWDESRDIRKLWNIRASHEE</sequence>